<protein>
    <recommendedName>
        <fullName evidence="3">Helix-turn-helix domain-containing protein</fullName>
    </recommendedName>
</protein>
<dbReference type="InterPro" id="IPR011991">
    <property type="entry name" value="ArsR-like_HTH"/>
</dbReference>
<reference evidence="1 2" key="1">
    <citation type="submission" date="2018-08" db="EMBL/GenBank/DDBJ databases">
        <title>A genome reference for cultivated species of the human gut microbiota.</title>
        <authorList>
            <person name="Zou Y."/>
            <person name="Xue W."/>
            <person name="Luo G."/>
        </authorList>
    </citation>
    <scope>NUCLEOTIDE SEQUENCE [LARGE SCALE GENOMIC DNA]</scope>
    <source>
        <strain evidence="1 2">AM36-3AA</strain>
    </source>
</reference>
<comment type="caution">
    <text evidence="1">The sequence shown here is derived from an EMBL/GenBank/DDBJ whole genome shotgun (WGS) entry which is preliminary data.</text>
</comment>
<dbReference type="SUPFAM" id="SSF46785">
    <property type="entry name" value="Winged helix' DNA-binding domain"/>
    <property type="match status" value="1"/>
</dbReference>
<gene>
    <name evidence="1" type="ORF">DW848_14170</name>
</gene>
<dbReference type="CDD" id="cd00090">
    <property type="entry name" value="HTH_ARSR"/>
    <property type="match status" value="1"/>
</dbReference>
<organism evidence="1 2">
    <name type="scientific">Agathobacter rectalis</name>
    <dbReference type="NCBI Taxonomy" id="39491"/>
    <lineage>
        <taxon>Bacteria</taxon>
        <taxon>Bacillati</taxon>
        <taxon>Bacillota</taxon>
        <taxon>Clostridia</taxon>
        <taxon>Lachnospirales</taxon>
        <taxon>Lachnospiraceae</taxon>
        <taxon>Agathobacter</taxon>
    </lineage>
</organism>
<dbReference type="EMBL" id="QSHU01000025">
    <property type="protein sequence ID" value="RHC36325.1"/>
    <property type="molecule type" value="Genomic_DNA"/>
</dbReference>
<accession>A0A413ZY32</accession>
<evidence type="ECO:0000313" key="1">
    <source>
        <dbReference type="EMBL" id="RHC36325.1"/>
    </source>
</evidence>
<evidence type="ECO:0008006" key="3">
    <source>
        <dbReference type="Google" id="ProtNLM"/>
    </source>
</evidence>
<name>A0A413ZY32_9FIRM</name>
<sequence>MAKTINPENYYTVYYWMSTELGLSGVEKDLYALIYYYYEKMNNECYYSYSQLEQITGTYKNKIIRSLAKLEEGGYIRILTKENGKKYYQITEDKLVGIQTGANADPVF</sequence>
<dbReference type="InterPro" id="IPR036388">
    <property type="entry name" value="WH-like_DNA-bd_sf"/>
</dbReference>
<dbReference type="InterPro" id="IPR036390">
    <property type="entry name" value="WH_DNA-bd_sf"/>
</dbReference>
<dbReference type="RefSeq" id="WP_117918514.1">
    <property type="nucleotide sequence ID" value="NZ_QRUL01000003.1"/>
</dbReference>
<dbReference type="AlphaFoldDB" id="A0A413ZY32"/>
<proteinExistence type="predicted"/>
<dbReference type="Gene3D" id="1.10.10.10">
    <property type="entry name" value="Winged helix-like DNA-binding domain superfamily/Winged helix DNA-binding domain"/>
    <property type="match status" value="1"/>
</dbReference>
<dbReference type="Pfam" id="PF13730">
    <property type="entry name" value="HTH_36"/>
    <property type="match status" value="1"/>
</dbReference>
<evidence type="ECO:0000313" key="2">
    <source>
        <dbReference type="Proteomes" id="UP000286104"/>
    </source>
</evidence>
<dbReference type="Proteomes" id="UP000286104">
    <property type="component" value="Unassembled WGS sequence"/>
</dbReference>